<proteinExistence type="predicted"/>
<name>A0ABV3RGV0_9RHOB</name>
<protein>
    <submittedName>
        <fullName evidence="1">Uncharacterized protein</fullName>
    </submittedName>
</protein>
<evidence type="ECO:0000313" key="1">
    <source>
        <dbReference type="EMBL" id="MEW9918184.1"/>
    </source>
</evidence>
<reference evidence="1 2" key="1">
    <citation type="submission" date="2024-07" db="EMBL/GenBank/DDBJ databases">
        <title>Marimonas sp.nov., isolated from tidal-flat sediment.</title>
        <authorList>
            <person name="Jayan J.N."/>
            <person name="Lee S.S."/>
        </authorList>
    </citation>
    <scope>NUCLEOTIDE SEQUENCE [LARGE SCALE GENOMIC DNA]</scope>
    <source>
        <strain evidence="1 2">MJW-29</strain>
    </source>
</reference>
<keyword evidence="2" id="KW-1185">Reference proteome</keyword>
<dbReference type="Proteomes" id="UP001556098">
    <property type="component" value="Unassembled WGS sequence"/>
</dbReference>
<dbReference type="RefSeq" id="WP_367875885.1">
    <property type="nucleotide sequence ID" value="NZ_JBFNXX010000001.1"/>
</dbReference>
<organism evidence="1 2">
    <name type="scientific">Sulfitobacter sediminis</name>
    <dbReference type="NCBI Taxonomy" id="3234186"/>
    <lineage>
        <taxon>Bacteria</taxon>
        <taxon>Pseudomonadati</taxon>
        <taxon>Pseudomonadota</taxon>
        <taxon>Alphaproteobacteria</taxon>
        <taxon>Rhodobacterales</taxon>
        <taxon>Roseobacteraceae</taxon>
        <taxon>Sulfitobacter</taxon>
    </lineage>
</organism>
<evidence type="ECO:0000313" key="2">
    <source>
        <dbReference type="Proteomes" id="UP001556098"/>
    </source>
</evidence>
<accession>A0ABV3RGV0</accession>
<sequence length="73" mass="8027">MSGTGPTYLVPVLTRWQNGGIEAKLLQSWGSALVPKNANLLFHLGFYTFRNLIVRKDPGQSLAGRLCLSVKEP</sequence>
<comment type="caution">
    <text evidence="1">The sequence shown here is derived from an EMBL/GenBank/DDBJ whole genome shotgun (WGS) entry which is preliminary data.</text>
</comment>
<gene>
    <name evidence="1" type="ORF">AB2B41_01095</name>
</gene>
<dbReference type="EMBL" id="JBFNXX010000001">
    <property type="protein sequence ID" value="MEW9918184.1"/>
    <property type="molecule type" value="Genomic_DNA"/>
</dbReference>